<dbReference type="PRINTS" id="PR00325">
    <property type="entry name" value="GERMIN"/>
</dbReference>
<dbReference type="PROSITE" id="PS00725">
    <property type="entry name" value="GERMIN"/>
    <property type="match status" value="1"/>
</dbReference>
<dbReference type="PANTHER" id="PTHR31238">
    <property type="entry name" value="GERMIN-LIKE PROTEIN SUBFAMILY 3 MEMBER 3"/>
    <property type="match status" value="1"/>
</dbReference>
<keyword evidence="7 11" id="KW-1015">Disulfide bond</keyword>
<evidence type="ECO:0000256" key="7">
    <source>
        <dbReference type="ARBA" id="ARBA00023157"/>
    </source>
</evidence>
<evidence type="ECO:0000256" key="1">
    <source>
        <dbReference type="ARBA" id="ARBA00004271"/>
    </source>
</evidence>
<keyword evidence="3 12" id="KW-0052">Apoplast</keyword>
<comment type="similarity">
    <text evidence="2 12">Belongs to the germin family.</text>
</comment>
<dbReference type="Proteomes" id="UP001293254">
    <property type="component" value="Unassembled WGS sequence"/>
</dbReference>
<comment type="caution">
    <text evidence="14">The sequence shown here is derived from an EMBL/GenBank/DDBJ whole genome shotgun (WGS) entry which is preliminary data.</text>
</comment>
<dbReference type="CDD" id="cd02241">
    <property type="entry name" value="cupin_OxOx"/>
    <property type="match status" value="1"/>
</dbReference>
<keyword evidence="4 12" id="KW-0964">Secreted</keyword>
<dbReference type="SMART" id="SM00835">
    <property type="entry name" value="Cupin_1"/>
    <property type="match status" value="1"/>
</dbReference>
<evidence type="ECO:0000256" key="6">
    <source>
        <dbReference type="ARBA" id="ARBA00022729"/>
    </source>
</evidence>
<evidence type="ECO:0000313" key="14">
    <source>
        <dbReference type="EMBL" id="KAK4432820.1"/>
    </source>
</evidence>
<evidence type="ECO:0000256" key="4">
    <source>
        <dbReference type="ARBA" id="ARBA00022525"/>
    </source>
</evidence>
<keyword evidence="8 9" id="KW-0464">Manganese</keyword>
<dbReference type="GO" id="GO:0048046">
    <property type="term" value="C:apoplast"/>
    <property type="evidence" value="ECO:0007669"/>
    <property type="project" value="UniProtKB-SubCell"/>
</dbReference>
<dbReference type="FunFam" id="2.60.120.10:FF:000047">
    <property type="entry name" value="Auxin-binding protein ABP19a"/>
    <property type="match status" value="1"/>
</dbReference>
<dbReference type="EMBL" id="JACGWO010000003">
    <property type="protein sequence ID" value="KAK4432820.1"/>
    <property type="molecule type" value="Genomic_DNA"/>
</dbReference>
<comment type="subcellular location">
    <subcellularLocation>
        <location evidence="1 12">Secreted</location>
        <location evidence="1 12">Extracellular space</location>
        <location evidence="1 12">Apoplast</location>
    </subcellularLocation>
</comment>
<evidence type="ECO:0000256" key="12">
    <source>
        <dbReference type="RuleBase" id="RU366015"/>
    </source>
</evidence>
<dbReference type="Gene3D" id="2.60.120.10">
    <property type="entry name" value="Jelly Rolls"/>
    <property type="match status" value="1"/>
</dbReference>
<keyword evidence="15" id="KW-1185">Reference proteome</keyword>
<evidence type="ECO:0000256" key="3">
    <source>
        <dbReference type="ARBA" id="ARBA00022523"/>
    </source>
</evidence>
<dbReference type="InterPro" id="IPR011051">
    <property type="entry name" value="RmlC_Cupin_sf"/>
</dbReference>
<dbReference type="SUPFAM" id="SSF51182">
    <property type="entry name" value="RmlC-like cupins"/>
    <property type="match status" value="1"/>
</dbReference>
<sequence>MKLKHCLIYSSCDVTGRIYRRQGDYLEELNPTIHISYLFIFSLLLAAASEALVQDFCVADLSLPAGPAGYPCKKPDSVTENDFFYHGLATPGSTNNSVGAGVAPAWDAQFPALNGLGISIVRADLAVGGVVPLHSHPAATELVVVVEGTLTFGFISSTENKVYIKTLDKWDIFVVPQGLLHFAINAGNTTALVFASFSSQNPGIQTTPVALFKNDFPTELVAKTTFLDVEQVKKLKALLGGTN</sequence>
<gene>
    <name evidence="14" type="ORF">Salat_1044200</name>
</gene>
<feature type="binding site" evidence="10">
    <location>
        <position position="181"/>
    </location>
    <ligand>
        <name>Mn(2+)</name>
        <dbReference type="ChEBI" id="CHEBI:29035"/>
    </ligand>
</feature>
<evidence type="ECO:0000256" key="9">
    <source>
        <dbReference type="PIRSR" id="PIRSR601929-1"/>
    </source>
</evidence>
<organism evidence="14 15">
    <name type="scientific">Sesamum alatum</name>
    <dbReference type="NCBI Taxonomy" id="300844"/>
    <lineage>
        <taxon>Eukaryota</taxon>
        <taxon>Viridiplantae</taxon>
        <taxon>Streptophyta</taxon>
        <taxon>Embryophyta</taxon>
        <taxon>Tracheophyta</taxon>
        <taxon>Spermatophyta</taxon>
        <taxon>Magnoliopsida</taxon>
        <taxon>eudicotyledons</taxon>
        <taxon>Gunneridae</taxon>
        <taxon>Pentapetalae</taxon>
        <taxon>asterids</taxon>
        <taxon>lamiids</taxon>
        <taxon>Lamiales</taxon>
        <taxon>Pedaliaceae</taxon>
        <taxon>Sesamum</taxon>
    </lineage>
</organism>
<evidence type="ECO:0000256" key="10">
    <source>
        <dbReference type="PIRSR" id="PIRSR601929-2"/>
    </source>
</evidence>
<evidence type="ECO:0000313" key="15">
    <source>
        <dbReference type="Proteomes" id="UP001293254"/>
    </source>
</evidence>
<keyword evidence="6" id="KW-0732">Signal</keyword>
<dbReference type="Pfam" id="PF00190">
    <property type="entry name" value="Cupin_1"/>
    <property type="match status" value="1"/>
</dbReference>
<dbReference type="InterPro" id="IPR014710">
    <property type="entry name" value="RmlC-like_jellyroll"/>
</dbReference>
<feature type="binding site" evidence="10">
    <location>
        <position position="136"/>
    </location>
    <ligand>
        <name>Mn(2+)</name>
        <dbReference type="ChEBI" id="CHEBI:29035"/>
    </ligand>
</feature>
<feature type="binding site" evidence="9">
    <location>
        <position position="136"/>
    </location>
    <ligand>
        <name>oxalate</name>
        <dbReference type="ChEBI" id="CHEBI:30623"/>
    </ligand>
</feature>
<evidence type="ECO:0000256" key="8">
    <source>
        <dbReference type="ARBA" id="ARBA00023211"/>
    </source>
</evidence>
<evidence type="ECO:0000259" key="13">
    <source>
        <dbReference type="SMART" id="SM00835"/>
    </source>
</evidence>
<evidence type="ECO:0000256" key="2">
    <source>
        <dbReference type="ARBA" id="ARBA00007456"/>
    </source>
</evidence>
<feature type="binding site" evidence="9">
    <location>
        <position position="141"/>
    </location>
    <ligand>
        <name>oxalate</name>
        <dbReference type="ChEBI" id="CHEBI:30623"/>
    </ligand>
</feature>
<protein>
    <recommendedName>
        <fullName evidence="12">Germin-like protein</fullName>
    </recommendedName>
</protein>
<dbReference type="AlphaFoldDB" id="A0AAE1YMA8"/>
<feature type="binding site" evidence="10">
    <location>
        <position position="141"/>
    </location>
    <ligand>
        <name>Mn(2+)</name>
        <dbReference type="ChEBI" id="CHEBI:29035"/>
    </ligand>
</feature>
<accession>A0AAE1YMA8</accession>
<dbReference type="InterPro" id="IPR006045">
    <property type="entry name" value="Cupin_1"/>
</dbReference>
<feature type="disulfide bond" evidence="11">
    <location>
        <begin position="57"/>
        <end position="72"/>
    </location>
</feature>
<dbReference type="InterPro" id="IPR001929">
    <property type="entry name" value="Germin"/>
</dbReference>
<name>A0AAE1YMA8_9LAMI</name>
<dbReference type="GO" id="GO:0030145">
    <property type="term" value="F:manganese ion binding"/>
    <property type="evidence" value="ECO:0007669"/>
    <property type="project" value="UniProtKB-UniRule"/>
</dbReference>
<feature type="domain" description="Cupin type-1" evidence="13">
    <location>
        <begin position="86"/>
        <end position="233"/>
    </location>
</feature>
<feature type="binding site" evidence="10">
    <location>
        <position position="134"/>
    </location>
    <ligand>
        <name>Mn(2+)</name>
        <dbReference type="ChEBI" id="CHEBI:29035"/>
    </ligand>
</feature>
<keyword evidence="5 9" id="KW-0479">Metal-binding</keyword>
<reference evidence="14" key="1">
    <citation type="submission" date="2020-06" db="EMBL/GenBank/DDBJ databases">
        <authorList>
            <person name="Li T."/>
            <person name="Hu X."/>
            <person name="Zhang T."/>
            <person name="Song X."/>
            <person name="Zhang H."/>
            <person name="Dai N."/>
            <person name="Sheng W."/>
            <person name="Hou X."/>
            <person name="Wei L."/>
        </authorList>
    </citation>
    <scope>NUCLEOTIDE SEQUENCE</scope>
    <source>
        <strain evidence="14">3651</strain>
        <tissue evidence="14">Leaf</tissue>
    </source>
</reference>
<proteinExistence type="inferred from homology"/>
<dbReference type="InterPro" id="IPR019780">
    <property type="entry name" value="Germin_Mn-BS"/>
</dbReference>
<evidence type="ECO:0000256" key="5">
    <source>
        <dbReference type="ARBA" id="ARBA00022723"/>
    </source>
</evidence>
<reference evidence="14" key="2">
    <citation type="journal article" date="2024" name="Plant">
        <title>Genomic evolution and insights into agronomic trait innovations of Sesamum species.</title>
        <authorList>
            <person name="Miao H."/>
            <person name="Wang L."/>
            <person name="Qu L."/>
            <person name="Liu H."/>
            <person name="Sun Y."/>
            <person name="Le M."/>
            <person name="Wang Q."/>
            <person name="Wei S."/>
            <person name="Zheng Y."/>
            <person name="Lin W."/>
            <person name="Duan Y."/>
            <person name="Cao H."/>
            <person name="Xiong S."/>
            <person name="Wang X."/>
            <person name="Wei L."/>
            <person name="Li C."/>
            <person name="Ma Q."/>
            <person name="Ju M."/>
            <person name="Zhao R."/>
            <person name="Li G."/>
            <person name="Mu C."/>
            <person name="Tian Q."/>
            <person name="Mei H."/>
            <person name="Zhang T."/>
            <person name="Gao T."/>
            <person name="Zhang H."/>
        </authorList>
    </citation>
    <scope>NUCLEOTIDE SEQUENCE</scope>
    <source>
        <strain evidence="14">3651</strain>
    </source>
</reference>
<evidence type="ECO:0000256" key="11">
    <source>
        <dbReference type="PIRSR" id="PIRSR601929-3"/>
    </source>
</evidence>